<comment type="similarity">
    <text evidence="8 9">Belongs to the TonB-dependent receptor family.</text>
</comment>
<dbReference type="InterPro" id="IPR023996">
    <property type="entry name" value="TonB-dep_OMP_SusC/RagA"/>
</dbReference>
<dbReference type="SUPFAM" id="SSF56935">
    <property type="entry name" value="Porins"/>
    <property type="match status" value="1"/>
</dbReference>
<reference evidence="12 13" key="1">
    <citation type="submission" date="2020-08" db="EMBL/GenBank/DDBJ databases">
        <title>A Genomic Blueprint of the Chicken Gut Microbiome.</title>
        <authorList>
            <person name="Gilroy R."/>
            <person name="Ravi A."/>
            <person name="Getino M."/>
            <person name="Pursley I."/>
            <person name="Horton D.L."/>
            <person name="Alikhan N.-F."/>
            <person name="Baker D."/>
            <person name="Gharbi K."/>
            <person name="Hall N."/>
            <person name="Watson M."/>
            <person name="Adriaenssens E.M."/>
            <person name="Foster-Nyarko E."/>
            <person name="Jarju S."/>
            <person name="Secka A."/>
            <person name="Antonio M."/>
            <person name="Oren A."/>
            <person name="Chaudhuri R."/>
            <person name="La Ragione R.M."/>
            <person name="Hildebrand F."/>
            <person name="Pallen M.J."/>
        </authorList>
    </citation>
    <scope>NUCLEOTIDE SEQUENCE [LARGE SCALE GENOMIC DNA]</scope>
    <source>
        <strain evidence="12 13">Sa1YUN3</strain>
    </source>
</reference>
<evidence type="ECO:0000256" key="9">
    <source>
        <dbReference type="RuleBase" id="RU003357"/>
    </source>
</evidence>
<keyword evidence="13" id="KW-1185">Reference proteome</keyword>
<evidence type="ECO:0000256" key="2">
    <source>
        <dbReference type="ARBA" id="ARBA00022448"/>
    </source>
</evidence>
<dbReference type="NCBIfam" id="TIGR04056">
    <property type="entry name" value="OMP_RagA_SusC"/>
    <property type="match status" value="1"/>
</dbReference>
<proteinExistence type="inferred from homology"/>
<evidence type="ECO:0000259" key="11">
    <source>
        <dbReference type="Pfam" id="PF07715"/>
    </source>
</evidence>
<protein>
    <submittedName>
        <fullName evidence="12">TonB-dependent receptor</fullName>
    </submittedName>
</protein>
<gene>
    <name evidence="12" type="ORF">H9626_04610</name>
</gene>
<evidence type="ECO:0000256" key="8">
    <source>
        <dbReference type="PROSITE-ProRule" id="PRU01360"/>
    </source>
</evidence>
<dbReference type="EMBL" id="JACSPQ010000001">
    <property type="protein sequence ID" value="MBD8001500.1"/>
    <property type="molecule type" value="Genomic_DNA"/>
</dbReference>
<dbReference type="PROSITE" id="PS52016">
    <property type="entry name" value="TONB_DEPENDENT_REC_3"/>
    <property type="match status" value="1"/>
</dbReference>
<keyword evidence="3 8" id="KW-1134">Transmembrane beta strand</keyword>
<dbReference type="Pfam" id="PF13715">
    <property type="entry name" value="CarbopepD_reg_2"/>
    <property type="match status" value="1"/>
</dbReference>
<accession>A0ABR8V9S5</accession>
<evidence type="ECO:0000313" key="13">
    <source>
        <dbReference type="Proteomes" id="UP000616346"/>
    </source>
</evidence>
<evidence type="ECO:0000256" key="7">
    <source>
        <dbReference type="ARBA" id="ARBA00023237"/>
    </source>
</evidence>
<name>A0ABR8V9S5_9BACT</name>
<evidence type="ECO:0000256" key="1">
    <source>
        <dbReference type="ARBA" id="ARBA00004571"/>
    </source>
</evidence>
<keyword evidence="7 8" id="KW-0998">Cell outer membrane</keyword>
<keyword evidence="6 8" id="KW-0472">Membrane</keyword>
<dbReference type="Gene3D" id="2.170.130.10">
    <property type="entry name" value="TonB-dependent receptor, plug domain"/>
    <property type="match status" value="1"/>
</dbReference>
<dbReference type="Gene3D" id="2.40.170.20">
    <property type="entry name" value="TonB-dependent receptor, beta-barrel domain"/>
    <property type="match status" value="1"/>
</dbReference>
<dbReference type="Gene3D" id="2.60.40.1120">
    <property type="entry name" value="Carboxypeptidase-like, regulatory domain"/>
    <property type="match status" value="1"/>
</dbReference>
<dbReference type="SUPFAM" id="SSF49464">
    <property type="entry name" value="Carboxypeptidase regulatory domain-like"/>
    <property type="match status" value="1"/>
</dbReference>
<comment type="subcellular location">
    <subcellularLocation>
        <location evidence="1 8">Cell outer membrane</location>
        <topology evidence="1 8">Multi-pass membrane protein</topology>
    </subcellularLocation>
</comment>
<evidence type="ECO:0000259" key="10">
    <source>
        <dbReference type="Pfam" id="PF00593"/>
    </source>
</evidence>
<dbReference type="Proteomes" id="UP000616346">
    <property type="component" value="Unassembled WGS sequence"/>
</dbReference>
<dbReference type="InterPro" id="IPR037066">
    <property type="entry name" value="Plug_dom_sf"/>
</dbReference>
<evidence type="ECO:0000313" key="12">
    <source>
        <dbReference type="EMBL" id="MBD8001500.1"/>
    </source>
</evidence>
<keyword evidence="2 8" id="KW-0813">Transport</keyword>
<keyword evidence="5 9" id="KW-0798">TonB box</keyword>
<keyword evidence="12" id="KW-0675">Receptor</keyword>
<feature type="domain" description="TonB-dependent receptor plug" evidence="11">
    <location>
        <begin position="111"/>
        <end position="217"/>
    </location>
</feature>
<feature type="domain" description="TonB-dependent receptor-like beta-barrel" evidence="10">
    <location>
        <begin position="398"/>
        <end position="1026"/>
    </location>
</feature>
<organism evidence="12 13">
    <name type="scientific">Phocaeicola faecium</name>
    <dbReference type="NCBI Taxonomy" id="2762213"/>
    <lineage>
        <taxon>Bacteria</taxon>
        <taxon>Pseudomonadati</taxon>
        <taxon>Bacteroidota</taxon>
        <taxon>Bacteroidia</taxon>
        <taxon>Bacteroidales</taxon>
        <taxon>Bacteroidaceae</taxon>
        <taxon>Phocaeicola</taxon>
    </lineage>
</organism>
<dbReference type="InterPro" id="IPR023997">
    <property type="entry name" value="TonB-dep_OMP_SusC/RagA_CS"/>
</dbReference>
<dbReference type="Pfam" id="PF07715">
    <property type="entry name" value="Plug"/>
    <property type="match status" value="1"/>
</dbReference>
<dbReference type="InterPro" id="IPR008969">
    <property type="entry name" value="CarboxyPept-like_regulatory"/>
</dbReference>
<dbReference type="Pfam" id="PF00593">
    <property type="entry name" value="TonB_dep_Rec_b-barrel"/>
    <property type="match status" value="1"/>
</dbReference>
<dbReference type="InterPro" id="IPR036942">
    <property type="entry name" value="Beta-barrel_TonB_sf"/>
</dbReference>
<dbReference type="InterPro" id="IPR012910">
    <property type="entry name" value="Plug_dom"/>
</dbReference>
<comment type="caution">
    <text evidence="12">The sequence shown here is derived from an EMBL/GenBank/DDBJ whole genome shotgun (WGS) entry which is preliminary data.</text>
</comment>
<evidence type="ECO:0000256" key="6">
    <source>
        <dbReference type="ARBA" id="ARBA00023136"/>
    </source>
</evidence>
<evidence type="ECO:0000256" key="4">
    <source>
        <dbReference type="ARBA" id="ARBA00022692"/>
    </source>
</evidence>
<evidence type="ECO:0000256" key="5">
    <source>
        <dbReference type="ARBA" id="ARBA00023077"/>
    </source>
</evidence>
<evidence type="ECO:0000256" key="3">
    <source>
        <dbReference type="ARBA" id="ARBA00022452"/>
    </source>
</evidence>
<dbReference type="InterPro" id="IPR039426">
    <property type="entry name" value="TonB-dep_rcpt-like"/>
</dbReference>
<dbReference type="InterPro" id="IPR000531">
    <property type="entry name" value="Beta-barrel_TonB"/>
</dbReference>
<sequence length="1072" mass="119343">MNAEEVAVGNDAMKVVQQTVEVKGVVYDATGMPVIGASVVEKGNPTNGVITDLDGNFTLNIPQNGVIEISYIGYATQEIKATPGKILNITLKEDNQLLDEVVVVGYGVQKKVNLTGSVATVEGETLEQRPLANATQSLQGLVPGLYVDNTNAGRPGATSSLQLRGQGNLSGTGSPYVLVDGVEMDLADVNPNDIENISVLKDAAASSIYGARAAYGVILVTTKKGKEGKARVSYQATLGWSSPMSLPEMVNAADFARYFDAGLYNNNQTTQYGEEKIALLEQYMRDPSSVDPWMNLTPGQTLVNTFTNSPDGIGNVNYFDLHYKNAAFKQNHNVSVSGGGEKAQYYVSGGMYKEEGLLRYADIDYRRFNFNTTINAQVTDWMKLKVNTKYMNSNNETPFGDGGLNEGFYHNLARFRPTTSVIDPNGNFTEASMIPYLQSGTNTVTENNNLTMTGGLEFEPIKNWRIFVDYTYRYNTRDYEAVQIAPLIPRADGETYDVGTRGELGVVEGGKYTRYAMNNQYQSLNIYTNYNFSLADKHNFTVMIGYQEEYYKYRYLYNQVLDLQYASNPSLEMADGDLTVRDNRYAWATRGYFGRINYDFKDRYLLEFNARYDGSSRFAKGNRWGFFPSVSLGWRISEEAFMEKTRDVLSNLKLRVSWGLLGNQTGAAYYTFASSMDPSGIGNWYFNGIRSGYYRPGDVIDSNTTWEKVDHKNIGIDFGFFNNSLTGTFDIFQRDTRDMLGPSAPLSDIFGAVAPETNNAEMRNRGWELTLQWRGKIGSDIDYTIGGSLSDATAEITAYDGGYTDPAGDNENSTGWYKGKKMGEIWGYRASGIIQTQDEADAYNAAYDLTDISPLAWEPGDVKYIDLNNDGSIDKGTNRVGDMGDMTVIGNTTPRYQYTINGSISWKGLSLSLMFQGVGKRDWCPDKGTAYFWGSGALAQVNVFKEHMDYWTEDNPGAYYPKPYIGAAGARLQNLRAKTSERSDRYIQNAAYCRLKNLTISYDLPEKWISKVHLTKAQVFFSGENLLTFTKLSNIFDPEGLFTYSGYGSSNDYAGKNYPMTRVFSFGVILNM</sequence>
<dbReference type="NCBIfam" id="TIGR04057">
    <property type="entry name" value="SusC_RagA_signa"/>
    <property type="match status" value="1"/>
</dbReference>
<keyword evidence="4 8" id="KW-0812">Transmembrane</keyword>